<comment type="cofactor">
    <cofactor evidence="12">
        <name>Mg(2+)</name>
        <dbReference type="ChEBI" id="CHEBI:18420"/>
    </cofactor>
    <cofactor evidence="12">
        <name>Mn(2+)</name>
        <dbReference type="ChEBI" id="CHEBI:29035"/>
    </cofactor>
    <text evidence="12">Binds 2 divalent metal cations per subunit. Magnesium or manganese.</text>
</comment>
<comment type="pathway">
    <text evidence="1 12">Cofactor biosynthesis; riboflavin biosynthesis; 2-hydroxy-3-oxobutyl phosphate from D-ribulose 5-phosphate: step 1/1.</text>
</comment>
<dbReference type="InterPro" id="IPR017945">
    <property type="entry name" value="DHBP_synth_RibB-like_a/b_dom"/>
</dbReference>
<evidence type="ECO:0000256" key="3">
    <source>
        <dbReference type="ARBA" id="ARBA00012153"/>
    </source>
</evidence>
<dbReference type="PANTHER" id="PTHR21327">
    <property type="entry name" value="GTP CYCLOHYDROLASE II-RELATED"/>
    <property type="match status" value="1"/>
</dbReference>
<dbReference type="UniPathway" id="UPA00275">
    <property type="reaction ID" value="UER00399"/>
</dbReference>
<keyword evidence="7 12" id="KW-0460">Magnesium</keyword>
<dbReference type="GO" id="GO:0005758">
    <property type="term" value="C:mitochondrial intermembrane space"/>
    <property type="evidence" value="ECO:0007669"/>
    <property type="project" value="TreeGrafter"/>
</dbReference>
<keyword evidence="6 12" id="KW-0479">Metal-binding</keyword>
<evidence type="ECO:0000313" key="15">
    <source>
        <dbReference type="Proteomes" id="UP000249464"/>
    </source>
</evidence>
<evidence type="ECO:0000313" key="14">
    <source>
        <dbReference type="EMBL" id="SGY32558.1"/>
    </source>
</evidence>
<evidence type="ECO:0000256" key="11">
    <source>
        <dbReference type="ARBA" id="ARBA00060730"/>
    </source>
</evidence>
<feature type="compositionally biased region" description="Low complexity" evidence="13">
    <location>
        <begin position="27"/>
        <end position="45"/>
    </location>
</feature>
<proteinExistence type="inferred from homology"/>
<dbReference type="AlphaFoldDB" id="A0A2X0M2H3"/>
<dbReference type="InterPro" id="IPR000422">
    <property type="entry name" value="DHBP_synthase_RibB"/>
</dbReference>
<dbReference type="Gene3D" id="3.90.870.10">
    <property type="entry name" value="DHBP synthase"/>
    <property type="match status" value="1"/>
</dbReference>
<accession>A0A2X0M2H3</accession>
<evidence type="ECO:0000256" key="2">
    <source>
        <dbReference type="ARBA" id="ARBA00011738"/>
    </source>
</evidence>
<evidence type="ECO:0000256" key="12">
    <source>
        <dbReference type="RuleBase" id="RU003843"/>
    </source>
</evidence>
<evidence type="ECO:0000256" key="7">
    <source>
        <dbReference type="ARBA" id="ARBA00022842"/>
    </source>
</evidence>
<dbReference type="PANTHER" id="PTHR21327:SF18">
    <property type="entry name" value="3,4-DIHYDROXY-2-BUTANONE 4-PHOSPHATE SYNTHASE"/>
    <property type="match status" value="1"/>
</dbReference>
<evidence type="ECO:0000256" key="13">
    <source>
        <dbReference type="SAM" id="MobiDB-lite"/>
    </source>
</evidence>
<gene>
    <name evidence="14" type="primary">BQ5605_C002g01381</name>
    <name evidence="14" type="ORF">BQ5605_C002G01381</name>
</gene>
<feature type="region of interest" description="Disordered" evidence="13">
    <location>
        <begin position="1"/>
        <end position="45"/>
    </location>
</feature>
<dbReference type="GO" id="GO:0009231">
    <property type="term" value="P:riboflavin biosynthetic process"/>
    <property type="evidence" value="ECO:0007669"/>
    <property type="project" value="UniProtKB-UniPathway"/>
</dbReference>
<dbReference type="GO" id="GO:0005829">
    <property type="term" value="C:cytosol"/>
    <property type="evidence" value="ECO:0007669"/>
    <property type="project" value="TreeGrafter"/>
</dbReference>
<keyword evidence="15" id="KW-1185">Reference proteome</keyword>
<evidence type="ECO:0000256" key="4">
    <source>
        <dbReference type="ARBA" id="ARBA00018836"/>
    </source>
</evidence>
<dbReference type="Proteomes" id="UP000249464">
    <property type="component" value="Unassembled WGS sequence"/>
</dbReference>
<evidence type="ECO:0000256" key="6">
    <source>
        <dbReference type="ARBA" id="ARBA00022723"/>
    </source>
</evidence>
<comment type="function">
    <text evidence="12">Catalyzes the conversion of D-ribulose 5-phosphate to formate and 3,4-dihydroxy-2-butanone 4-phosphate.</text>
</comment>
<sequence>MSTSTSARTKKAPTRVRNTSAGHGHGATPPASTTSSSSATALATASASASASASSAPSTQGAEEHWQLDSIEDALVDIRRGEFVVVVDDMDRENEGDLIIAAHNISTEQMAWLIRHSSGYICICLPAQRLEELDIKMMVEDNQDKNKTAYTVTVDYRHGTTTGISAHDRALTAVKLTDPSSTAADFSRPGHLVPLRAVDGGVLARKGHTEASIDLCRLAGLPPAGIICELVKADDPMGSMARRDDCFKFARDWGLKMISIEQIEQYRKQKGL</sequence>
<comment type="catalytic activity">
    <reaction evidence="12">
        <text>D-ribulose 5-phosphate = (2S)-2-hydroxy-3-oxobutyl phosphate + formate + H(+)</text>
        <dbReference type="Rhea" id="RHEA:18457"/>
        <dbReference type="ChEBI" id="CHEBI:15378"/>
        <dbReference type="ChEBI" id="CHEBI:15740"/>
        <dbReference type="ChEBI" id="CHEBI:58121"/>
        <dbReference type="ChEBI" id="CHEBI:58830"/>
        <dbReference type="EC" id="4.1.99.12"/>
    </reaction>
</comment>
<comment type="similarity">
    <text evidence="11 12">Belongs to the DHBP synthase family.</text>
</comment>
<dbReference type="Pfam" id="PF00926">
    <property type="entry name" value="DHBP_synthase"/>
    <property type="match status" value="1"/>
</dbReference>
<keyword evidence="9 12" id="KW-0464">Manganese</keyword>
<evidence type="ECO:0000256" key="9">
    <source>
        <dbReference type="ARBA" id="ARBA00023211"/>
    </source>
</evidence>
<keyword evidence="5 12" id="KW-0686">Riboflavin biosynthesis</keyword>
<dbReference type="SUPFAM" id="SSF55821">
    <property type="entry name" value="YrdC/RibB"/>
    <property type="match status" value="1"/>
</dbReference>
<dbReference type="STRING" id="796604.A0A2X0M2H3"/>
<evidence type="ECO:0000256" key="1">
    <source>
        <dbReference type="ARBA" id="ARBA00004904"/>
    </source>
</evidence>
<reference evidence="14 15" key="1">
    <citation type="submission" date="2016-11" db="EMBL/GenBank/DDBJ databases">
        <authorList>
            <person name="Jaros S."/>
            <person name="Januszkiewicz K."/>
            <person name="Wedrychowicz H."/>
        </authorList>
    </citation>
    <scope>NUCLEOTIDE SEQUENCE [LARGE SCALE GENOMIC DNA]</scope>
</reference>
<protein>
    <recommendedName>
        <fullName evidence="4 12">3,4-dihydroxy-2-butanone 4-phosphate synthase</fullName>
        <shortName evidence="12">DHBP synthase</shortName>
        <ecNumber evidence="3 12">4.1.99.12</ecNumber>
    </recommendedName>
</protein>
<comment type="subunit">
    <text evidence="2 12">Homodimer.</text>
</comment>
<name>A0A2X0M2H3_9BASI</name>
<dbReference type="GO" id="GO:0008686">
    <property type="term" value="F:3,4-dihydroxy-2-butanone-4-phosphate synthase activity"/>
    <property type="evidence" value="ECO:0007669"/>
    <property type="project" value="UniProtKB-EC"/>
</dbReference>
<dbReference type="EC" id="4.1.99.12" evidence="3 12"/>
<dbReference type="NCBIfam" id="TIGR00506">
    <property type="entry name" value="ribB"/>
    <property type="match status" value="1"/>
</dbReference>
<keyword evidence="8" id="KW-0318">Glutathionylation</keyword>
<dbReference type="FunFam" id="3.90.870.10:FF:000002">
    <property type="entry name" value="3,4-dihydroxy-2-butanone 4-phosphate synthase"/>
    <property type="match status" value="1"/>
</dbReference>
<dbReference type="HAMAP" id="MF_00180">
    <property type="entry name" value="RibB"/>
    <property type="match status" value="1"/>
</dbReference>
<keyword evidence="10 12" id="KW-0456">Lyase</keyword>
<evidence type="ECO:0000256" key="8">
    <source>
        <dbReference type="ARBA" id="ARBA00023206"/>
    </source>
</evidence>
<organism evidence="14 15">
    <name type="scientific">Microbotryum silenes-dioicae</name>
    <dbReference type="NCBI Taxonomy" id="796604"/>
    <lineage>
        <taxon>Eukaryota</taxon>
        <taxon>Fungi</taxon>
        <taxon>Dikarya</taxon>
        <taxon>Basidiomycota</taxon>
        <taxon>Pucciniomycotina</taxon>
        <taxon>Microbotryomycetes</taxon>
        <taxon>Microbotryales</taxon>
        <taxon>Microbotryaceae</taxon>
        <taxon>Microbotryum</taxon>
    </lineage>
</organism>
<evidence type="ECO:0000256" key="5">
    <source>
        <dbReference type="ARBA" id="ARBA00022619"/>
    </source>
</evidence>
<dbReference type="EMBL" id="FQNC01000041">
    <property type="protein sequence ID" value="SGY32558.1"/>
    <property type="molecule type" value="Genomic_DNA"/>
</dbReference>
<dbReference type="GO" id="GO:0046872">
    <property type="term" value="F:metal ion binding"/>
    <property type="evidence" value="ECO:0007669"/>
    <property type="project" value="UniProtKB-KW"/>
</dbReference>
<evidence type="ECO:0000256" key="10">
    <source>
        <dbReference type="ARBA" id="ARBA00023239"/>
    </source>
</evidence>